<dbReference type="EMBL" id="QJKD01000017">
    <property type="protein sequence ID" value="PXX48476.1"/>
    <property type="molecule type" value="Genomic_DNA"/>
</dbReference>
<dbReference type="GeneID" id="86064126"/>
<feature type="region of interest" description="Disordered" evidence="3">
    <location>
        <begin position="174"/>
        <end position="262"/>
    </location>
</feature>
<feature type="compositionally biased region" description="Low complexity" evidence="3">
    <location>
        <begin position="204"/>
        <end position="227"/>
    </location>
</feature>
<feature type="repeat" description="Cell wall-binding" evidence="2">
    <location>
        <begin position="337"/>
        <end position="356"/>
    </location>
</feature>
<keyword evidence="5" id="KW-1185">Reference proteome</keyword>
<feature type="compositionally biased region" description="Basic and acidic residues" evidence="3">
    <location>
        <begin position="235"/>
        <end position="244"/>
    </location>
</feature>
<dbReference type="Proteomes" id="UP000248057">
    <property type="component" value="Unassembled WGS sequence"/>
</dbReference>
<proteinExistence type="predicted"/>
<feature type="repeat" description="Cell wall-binding" evidence="2">
    <location>
        <begin position="357"/>
        <end position="376"/>
    </location>
</feature>
<evidence type="ECO:0000256" key="1">
    <source>
        <dbReference type="ARBA" id="ARBA00022737"/>
    </source>
</evidence>
<dbReference type="SUPFAM" id="SSF69360">
    <property type="entry name" value="Cell wall binding repeat"/>
    <property type="match status" value="1"/>
</dbReference>
<dbReference type="Gene3D" id="2.10.270.10">
    <property type="entry name" value="Cholin Binding"/>
    <property type="match status" value="1"/>
</dbReference>
<evidence type="ECO:0000256" key="2">
    <source>
        <dbReference type="PROSITE-ProRule" id="PRU00591"/>
    </source>
</evidence>
<dbReference type="Pfam" id="PF01473">
    <property type="entry name" value="Choline_bind_1"/>
    <property type="match status" value="3"/>
</dbReference>
<keyword evidence="1" id="KW-0677">Repeat</keyword>
<protein>
    <submittedName>
        <fullName evidence="4">Putative cell wall binding repeat protein</fullName>
    </submittedName>
</protein>
<dbReference type="RefSeq" id="WP_110325249.1">
    <property type="nucleotide sequence ID" value="NZ_QJKD01000017.1"/>
</dbReference>
<comment type="caution">
    <text evidence="4">The sequence shown here is derived from an EMBL/GenBank/DDBJ whole genome shotgun (WGS) entry which is preliminary data.</text>
</comment>
<feature type="compositionally biased region" description="Acidic residues" evidence="3">
    <location>
        <begin position="180"/>
        <end position="203"/>
    </location>
</feature>
<dbReference type="Pfam" id="PF19127">
    <property type="entry name" value="Choline_bind_3"/>
    <property type="match status" value="1"/>
</dbReference>
<dbReference type="InterPro" id="IPR018337">
    <property type="entry name" value="Cell_wall/Cho-bd_repeat"/>
</dbReference>
<evidence type="ECO:0000313" key="5">
    <source>
        <dbReference type="Proteomes" id="UP000248057"/>
    </source>
</evidence>
<feature type="repeat" description="Cell wall-binding" evidence="2">
    <location>
        <begin position="317"/>
        <end position="336"/>
    </location>
</feature>
<dbReference type="PROSITE" id="PS51170">
    <property type="entry name" value="CW"/>
    <property type="match status" value="3"/>
</dbReference>
<name>A0A2V3XXA7_9FIRM</name>
<evidence type="ECO:0000313" key="4">
    <source>
        <dbReference type="EMBL" id="PXX48476.1"/>
    </source>
</evidence>
<organism evidence="4 5">
    <name type="scientific">Hungatella effluvii</name>
    <dbReference type="NCBI Taxonomy" id="1096246"/>
    <lineage>
        <taxon>Bacteria</taxon>
        <taxon>Bacillati</taxon>
        <taxon>Bacillota</taxon>
        <taxon>Clostridia</taxon>
        <taxon>Lachnospirales</taxon>
        <taxon>Lachnospiraceae</taxon>
        <taxon>Hungatella</taxon>
    </lineage>
</organism>
<reference evidence="4 5" key="1">
    <citation type="submission" date="2018-05" db="EMBL/GenBank/DDBJ databases">
        <title>Genomic Encyclopedia of Type Strains, Phase IV (KMG-IV): sequencing the most valuable type-strain genomes for metagenomic binning, comparative biology and taxonomic classification.</title>
        <authorList>
            <person name="Goeker M."/>
        </authorList>
    </citation>
    <scope>NUCLEOTIDE SEQUENCE [LARGE SCALE GENOMIC DNA]</scope>
    <source>
        <strain evidence="4 5">DSM 24995</strain>
    </source>
</reference>
<evidence type="ECO:0000256" key="3">
    <source>
        <dbReference type="SAM" id="MobiDB-lite"/>
    </source>
</evidence>
<dbReference type="AlphaFoldDB" id="A0A2V3XXA7"/>
<accession>A0A2V3XXA7</accession>
<gene>
    <name evidence="4" type="ORF">DFR60_11760</name>
</gene>
<sequence length="396" mass="44076">MLQRLMNKKVIIGLLGILILLAAFGRIMTTPAEEYRFVTWEKGTNDHEVKVSIMLSAREDVQKAGTFQVQLGVASDDSDGIESIDFKFDSAIKNNSDITVQSYRYNRDNGTFTIYVSGTADDILKKGTALNLGTIVVTADSDVTFSVETEGCKVADETFTERTLTVFGSQDDYTVKRDTADDETPDETTPDETPDETTPDETPDGTTPDETPDGTTPDETPDGTTPDETPEGNVPEEKSDREDSSNSVWNDPEETSGSWKAKDGIWNFEKEDGTYAQSEWIKVGGEWYWIGADGRMITGWIHLNNVWYFCSPSGAMKTGWVNTGDHWFYFNPSGAMKTGWVQEKGYWYYMGESGAMKTGWVQTDGKWYYLDESGHMLADTVTPDGGRVDKNGVRVD</sequence>